<feature type="region of interest" description="Disordered" evidence="1">
    <location>
        <begin position="1"/>
        <end position="182"/>
    </location>
</feature>
<dbReference type="Proteomes" id="UP000604046">
    <property type="component" value="Unassembled WGS sequence"/>
</dbReference>
<evidence type="ECO:0000313" key="3">
    <source>
        <dbReference type="Proteomes" id="UP000604046"/>
    </source>
</evidence>
<comment type="caution">
    <text evidence="2">The sequence shown here is derived from an EMBL/GenBank/DDBJ whole genome shotgun (WGS) entry which is preliminary data.</text>
</comment>
<keyword evidence="3" id="KW-1185">Reference proteome</keyword>
<evidence type="ECO:0000313" key="2">
    <source>
        <dbReference type="EMBL" id="CAE7218039.1"/>
    </source>
</evidence>
<organism evidence="2 3">
    <name type="scientific">Symbiodinium natans</name>
    <dbReference type="NCBI Taxonomy" id="878477"/>
    <lineage>
        <taxon>Eukaryota</taxon>
        <taxon>Sar</taxon>
        <taxon>Alveolata</taxon>
        <taxon>Dinophyceae</taxon>
        <taxon>Suessiales</taxon>
        <taxon>Symbiodiniaceae</taxon>
        <taxon>Symbiodinium</taxon>
    </lineage>
</organism>
<evidence type="ECO:0000256" key="1">
    <source>
        <dbReference type="SAM" id="MobiDB-lite"/>
    </source>
</evidence>
<dbReference type="EMBL" id="CAJNDS010000557">
    <property type="protein sequence ID" value="CAE7218039.1"/>
    <property type="molecule type" value="Genomic_DNA"/>
</dbReference>
<feature type="region of interest" description="Disordered" evidence="1">
    <location>
        <begin position="387"/>
        <end position="414"/>
    </location>
</feature>
<feature type="compositionally biased region" description="Basic and acidic residues" evidence="1">
    <location>
        <begin position="1"/>
        <end position="10"/>
    </location>
</feature>
<feature type="compositionally biased region" description="Acidic residues" evidence="1">
    <location>
        <begin position="402"/>
        <end position="414"/>
    </location>
</feature>
<proteinExistence type="predicted"/>
<feature type="compositionally biased region" description="Basic residues" evidence="1">
    <location>
        <begin position="11"/>
        <end position="32"/>
    </location>
</feature>
<sequence length="414" mass="44424">MVAWSHSEKGHTRKVTGKGGKGRSTKPRKKGVRSAEALERRKGRKVWAADKGLPGSRRLDQTPAEPEGPPPWKRQCVPGTPPEAFDVNYVKPPQTPPEGRTIEGTSPGTPEEAFKDQGLEQPKTPSIVLTPEEEPSSDSSLLSVVPRDRAEPKARSRSRSRSSCSSAPREGEESVPSAPSVPVRREARVAAILAAGAAEARAKAKARAAGTAIYRRRNRGLVIVPEPAVQPEAAVPTIAALEAAPKAEPKSKGKQKGKGRGLGVWTAAEEDRRVREGWTHKASLDTRLQHLALRQYWAGIDAGKPETRKGGAPLTPTTNYQIRRLAFGWITKVTAGSVGLSLQRALAGRAASGTAGGACSSCDERELRARRAAVAFTTRVEAKAKPNFVYRRPSGQLRSSSEEEGSEECEGEAE</sequence>
<gene>
    <name evidence="2" type="ORF">SNAT2548_LOCUS7818</name>
</gene>
<accession>A0A812JXT1</accession>
<protein>
    <submittedName>
        <fullName evidence="2">Uncharacterized protein</fullName>
    </submittedName>
</protein>
<dbReference type="AlphaFoldDB" id="A0A812JXT1"/>
<name>A0A812JXT1_9DINO</name>
<reference evidence="2" key="1">
    <citation type="submission" date="2021-02" db="EMBL/GenBank/DDBJ databases">
        <authorList>
            <person name="Dougan E. K."/>
            <person name="Rhodes N."/>
            <person name="Thang M."/>
            <person name="Chan C."/>
        </authorList>
    </citation>
    <scope>NUCLEOTIDE SEQUENCE</scope>
</reference>